<evidence type="ECO:0000313" key="2">
    <source>
        <dbReference type="Proteomes" id="UP000694924"/>
    </source>
</evidence>
<dbReference type="RefSeq" id="XP_015184827.1">
    <property type="nucleotide sequence ID" value="XM_015329341.1"/>
</dbReference>
<name>A0ABM1IX90_POLDO</name>
<proteinExistence type="predicted"/>
<organism evidence="2 3">
    <name type="scientific">Polistes dominula</name>
    <name type="common">European paper wasp</name>
    <name type="synonym">Vespa dominula</name>
    <dbReference type="NCBI Taxonomy" id="743375"/>
    <lineage>
        <taxon>Eukaryota</taxon>
        <taxon>Metazoa</taxon>
        <taxon>Ecdysozoa</taxon>
        <taxon>Arthropoda</taxon>
        <taxon>Hexapoda</taxon>
        <taxon>Insecta</taxon>
        <taxon>Pterygota</taxon>
        <taxon>Neoptera</taxon>
        <taxon>Endopterygota</taxon>
        <taxon>Hymenoptera</taxon>
        <taxon>Apocrita</taxon>
        <taxon>Aculeata</taxon>
        <taxon>Vespoidea</taxon>
        <taxon>Vespidae</taxon>
        <taxon>Polistinae</taxon>
        <taxon>Polistini</taxon>
        <taxon>Polistes</taxon>
    </lineage>
</organism>
<feature type="signal peptide" evidence="1">
    <location>
        <begin position="1"/>
        <end position="24"/>
    </location>
</feature>
<gene>
    <name evidence="3" type="primary">LOC107070819</name>
</gene>
<keyword evidence="2" id="KW-1185">Reference proteome</keyword>
<dbReference type="GeneID" id="107070819"/>
<reference evidence="3" key="1">
    <citation type="submission" date="2025-08" db="UniProtKB">
        <authorList>
            <consortium name="RefSeq"/>
        </authorList>
    </citation>
    <scope>IDENTIFICATION</scope>
    <source>
        <tissue evidence="3">Whole body</tissue>
    </source>
</reference>
<evidence type="ECO:0000256" key="1">
    <source>
        <dbReference type="SAM" id="SignalP"/>
    </source>
</evidence>
<dbReference type="Proteomes" id="UP000694924">
    <property type="component" value="Unplaced"/>
</dbReference>
<protein>
    <submittedName>
        <fullName evidence="3">Uncharacterized protein LOC107070819</fullName>
    </submittedName>
</protein>
<sequence length="152" mass="16578">MMKMSKSLLFCLVVCCGLYNLSDGATIPSMLTNVVKDVGSSGMTLLSTVDDILGCSSKDSDNIPSPTEIATNPIQSLTQSLCFILKRVSDLTKSTNDLMENPVSTLLQTLFPPIMAVLKSVHDSNIVPEPLNLWLQTILNLYDINRLLMNAI</sequence>
<feature type="chain" id="PRO_5045703850" evidence="1">
    <location>
        <begin position="25"/>
        <end position="152"/>
    </location>
</feature>
<evidence type="ECO:0000313" key="3">
    <source>
        <dbReference type="RefSeq" id="XP_015184827.1"/>
    </source>
</evidence>
<keyword evidence="1" id="KW-0732">Signal</keyword>
<accession>A0ABM1IX90</accession>